<dbReference type="GO" id="GO:0016805">
    <property type="term" value="F:dipeptidase activity"/>
    <property type="evidence" value="ECO:0007669"/>
    <property type="project" value="TreeGrafter"/>
</dbReference>
<dbReference type="GO" id="GO:0005737">
    <property type="term" value="C:cytoplasm"/>
    <property type="evidence" value="ECO:0007669"/>
    <property type="project" value="TreeGrafter"/>
</dbReference>
<sequence length="471" mass="49774">MNEHPLWAHVEAARDRFKQLADKVWAVPETCYAETASAALHLEELRHQGFRATENVADIPTAMIGEAGKGGPVIAFLGEYDALAGLSQQADVFEQMPVTAGGNGHGCGHNLLGSAAMLAAVAVKNWLEATGTPGRVRYYGCPAEEGGAAKAFMVRAGAFDDVDVAITWHPDSIPGVTTGSSLANTRIDFTFTGRASHAAASPHLGRSALDAMELMNVGVNYLREHMPDEARIHYAIIDGGGISPNVVQAKAKVRYVVRAATAPEMVQLVERVRKVAAGAAMMTETQVSDSVLAAVSNLIYNAPLGEAMQRNLDLLGPPRFTEVDRAYAARFQATFSEEDIRDSYRSHGIRETERKVLADFVVPTSVGAVPLSGSTDVADVSWVVPTVQLWGATQAIGTPFHSWQMVAQGKSQPALKGMIHAAQIMAATGADAMLDADLRARAKAALAADVGPGGYVSPLPADAEPPIAAMG</sequence>
<dbReference type="Proteomes" id="UP000626220">
    <property type="component" value="Unassembled WGS sequence"/>
</dbReference>
<dbReference type="InterPro" id="IPR036264">
    <property type="entry name" value="Bact_exopeptidase_dim_dom"/>
</dbReference>
<evidence type="ECO:0000313" key="3">
    <source>
        <dbReference type="EMBL" id="GHF42837.1"/>
    </source>
</evidence>
<dbReference type="Pfam" id="PF01546">
    <property type="entry name" value="Peptidase_M20"/>
    <property type="match status" value="1"/>
</dbReference>
<protein>
    <submittedName>
        <fullName evidence="3">Peptidase M20</fullName>
    </submittedName>
</protein>
<dbReference type="RefSeq" id="WP_189679242.1">
    <property type="nucleotide sequence ID" value="NZ_BNCJ01000002.1"/>
</dbReference>
<dbReference type="PANTHER" id="PTHR30575:SF0">
    <property type="entry name" value="XAA-ARG DIPEPTIDASE"/>
    <property type="match status" value="1"/>
</dbReference>
<dbReference type="EMBL" id="BNCJ01000002">
    <property type="protein sequence ID" value="GHF42837.1"/>
    <property type="molecule type" value="Genomic_DNA"/>
</dbReference>
<comment type="caution">
    <text evidence="3">The sequence shown here is derived from an EMBL/GenBank/DDBJ whole genome shotgun (WGS) entry which is preliminary data.</text>
</comment>
<name>A0A8J3GWC3_9RHOB</name>
<organism evidence="3 4">
    <name type="scientific">Seohaeicola zhoushanensis</name>
    <dbReference type="NCBI Taxonomy" id="1569283"/>
    <lineage>
        <taxon>Bacteria</taxon>
        <taxon>Pseudomonadati</taxon>
        <taxon>Pseudomonadota</taxon>
        <taxon>Alphaproteobacteria</taxon>
        <taxon>Rhodobacterales</taxon>
        <taxon>Roseobacteraceae</taxon>
        <taxon>Seohaeicola</taxon>
    </lineage>
</organism>
<dbReference type="AlphaFoldDB" id="A0A8J3GWC3"/>
<evidence type="ECO:0000259" key="2">
    <source>
        <dbReference type="Pfam" id="PF07687"/>
    </source>
</evidence>
<dbReference type="PANTHER" id="PTHR30575">
    <property type="entry name" value="PEPTIDASE M20"/>
    <property type="match status" value="1"/>
</dbReference>
<dbReference type="NCBIfam" id="TIGR01891">
    <property type="entry name" value="amidohydrolases"/>
    <property type="match status" value="1"/>
</dbReference>
<dbReference type="GO" id="GO:0071713">
    <property type="term" value="F:para-aminobenzoyl-glutamate hydrolase activity"/>
    <property type="evidence" value="ECO:0007669"/>
    <property type="project" value="TreeGrafter"/>
</dbReference>
<evidence type="ECO:0000313" key="4">
    <source>
        <dbReference type="Proteomes" id="UP000626220"/>
    </source>
</evidence>
<dbReference type="FunFam" id="3.30.70.360:FF:000004">
    <property type="entry name" value="Peptidase M20 domain-containing protein 2"/>
    <property type="match status" value="1"/>
</dbReference>
<dbReference type="GO" id="GO:0046657">
    <property type="term" value="P:folic acid catabolic process"/>
    <property type="evidence" value="ECO:0007669"/>
    <property type="project" value="TreeGrafter"/>
</dbReference>
<dbReference type="Gene3D" id="3.40.630.10">
    <property type="entry name" value="Zn peptidases"/>
    <property type="match status" value="1"/>
</dbReference>
<dbReference type="InterPro" id="IPR052030">
    <property type="entry name" value="Peptidase_M20/M20A_hydrolases"/>
</dbReference>
<proteinExistence type="predicted"/>
<dbReference type="Gene3D" id="3.30.70.360">
    <property type="match status" value="1"/>
</dbReference>
<gene>
    <name evidence="3" type="ORF">GCM10017056_13300</name>
</gene>
<dbReference type="SUPFAM" id="SSF55031">
    <property type="entry name" value="Bacterial exopeptidase dimerisation domain"/>
    <property type="match status" value="1"/>
</dbReference>
<dbReference type="SUPFAM" id="SSF53187">
    <property type="entry name" value="Zn-dependent exopeptidases"/>
    <property type="match status" value="1"/>
</dbReference>
<accession>A0A8J3GWC3</accession>
<reference evidence="3" key="1">
    <citation type="journal article" date="2014" name="Int. J. Syst. Evol. Microbiol.">
        <title>Complete genome sequence of Corynebacterium casei LMG S-19264T (=DSM 44701T), isolated from a smear-ripened cheese.</title>
        <authorList>
            <consortium name="US DOE Joint Genome Institute (JGI-PGF)"/>
            <person name="Walter F."/>
            <person name="Albersmeier A."/>
            <person name="Kalinowski J."/>
            <person name="Ruckert C."/>
        </authorList>
    </citation>
    <scope>NUCLEOTIDE SEQUENCE</scope>
    <source>
        <strain evidence="3">KCTC 42650</strain>
    </source>
</reference>
<dbReference type="InterPro" id="IPR017439">
    <property type="entry name" value="Amidohydrolase"/>
</dbReference>
<dbReference type="InterPro" id="IPR011650">
    <property type="entry name" value="Peptidase_M20_dimer"/>
</dbReference>
<feature type="domain" description="Peptidase M20 dimerisation" evidence="2">
    <location>
        <begin position="188"/>
        <end position="277"/>
    </location>
</feature>
<keyword evidence="1" id="KW-0378">Hydrolase</keyword>
<dbReference type="InterPro" id="IPR017145">
    <property type="entry name" value="Aminobenzoyl-glu_utiliz_pB"/>
</dbReference>
<dbReference type="Pfam" id="PF07687">
    <property type="entry name" value="M20_dimer"/>
    <property type="match status" value="1"/>
</dbReference>
<evidence type="ECO:0000256" key="1">
    <source>
        <dbReference type="ARBA" id="ARBA00022801"/>
    </source>
</evidence>
<keyword evidence="4" id="KW-1185">Reference proteome</keyword>
<reference evidence="3" key="2">
    <citation type="submission" date="2020-09" db="EMBL/GenBank/DDBJ databases">
        <authorList>
            <person name="Sun Q."/>
            <person name="Kim S."/>
        </authorList>
    </citation>
    <scope>NUCLEOTIDE SEQUENCE</scope>
    <source>
        <strain evidence="3">KCTC 42650</strain>
    </source>
</reference>
<dbReference type="PIRSF" id="PIRSF037227">
    <property type="entry name" value="Aminobenzoyl-glu_utiliz_pB"/>
    <property type="match status" value="1"/>
</dbReference>
<dbReference type="InterPro" id="IPR002933">
    <property type="entry name" value="Peptidase_M20"/>
</dbReference>